<proteinExistence type="predicted"/>
<protein>
    <submittedName>
        <fullName evidence="1">Uncharacterized protein</fullName>
    </submittedName>
</protein>
<dbReference type="RefSeq" id="WP_252460964.1">
    <property type="nucleotide sequence ID" value="NZ_JAMHFX010000215.1"/>
</dbReference>
<accession>A0AAW5HMK0</accession>
<sequence>MSMRSAEKHGSFNPACSWWAGSAGPPLYVIQVSEAFQDDLAARLATLDQLMGTAHVGGIDEAGDSDLRA</sequence>
<comment type="caution">
    <text evidence="1">The sequence shown here is derived from an EMBL/GenBank/DDBJ whole genome shotgun (WGS) entry which is preliminary data.</text>
</comment>
<organism evidence="1 2">
    <name type="scientific">Pseudomonas putida</name>
    <name type="common">Arthrobacter siderocapsulatus</name>
    <dbReference type="NCBI Taxonomy" id="303"/>
    <lineage>
        <taxon>Bacteria</taxon>
        <taxon>Pseudomonadati</taxon>
        <taxon>Pseudomonadota</taxon>
        <taxon>Gammaproteobacteria</taxon>
        <taxon>Pseudomonadales</taxon>
        <taxon>Pseudomonadaceae</taxon>
        <taxon>Pseudomonas</taxon>
    </lineage>
</organism>
<dbReference type="Proteomes" id="UP001202943">
    <property type="component" value="Unassembled WGS sequence"/>
</dbReference>
<dbReference type="AlphaFoldDB" id="A0AAW5HMK0"/>
<dbReference type="EMBL" id="JAMHFX010000215">
    <property type="protein sequence ID" value="MCO1623076.1"/>
    <property type="molecule type" value="Genomic_DNA"/>
</dbReference>
<reference evidence="1" key="1">
    <citation type="submission" date="2022-05" db="EMBL/GenBank/DDBJ databases">
        <authorList>
            <person name="Yi M."/>
        </authorList>
    </citation>
    <scope>NUCLEOTIDE SEQUENCE</scope>
    <source>
        <strain evidence="1">DS2</strain>
    </source>
</reference>
<reference evidence="1" key="2">
    <citation type="submission" date="2023-08" db="EMBL/GenBank/DDBJ databases">
        <title>Isolation, Identification, Denitrification Characteristics of A Highly Efficient Aerobic Denitrifying Bacterial Strain DS2.</title>
        <authorList>
            <person name="Wang H."/>
        </authorList>
    </citation>
    <scope>NUCLEOTIDE SEQUENCE</scope>
    <source>
        <strain evidence="1">DS2</strain>
    </source>
</reference>
<evidence type="ECO:0000313" key="1">
    <source>
        <dbReference type="EMBL" id="MCO1623076.1"/>
    </source>
</evidence>
<gene>
    <name evidence="1" type="ORF">M8C81_20955</name>
</gene>
<evidence type="ECO:0000313" key="2">
    <source>
        <dbReference type="Proteomes" id="UP001202943"/>
    </source>
</evidence>
<name>A0AAW5HMK0_PSEPU</name>